<proteinExistence type="predicted"/>
<organism evidence="1">
    <name type="scientific">Cacopsylla melanoneura</name>
    <dbReference type="NCBI Taxonomy" id="428564"/>
    <lineage>
        <taxon>Eukaryota</taxon>
        <taxon>Metazoa</taxon>
        <taxon>Ecdysozoa</taxon>
        <taxon>Arthropoda</taxon>
        <taxon>Hexapoda</taxon>
        <taxon>Insecta</taxon>
        <taxon>Pterygota</taxon>
        <taxon>Neoptera</taxon>
        <taxon>Paraneoptera</taxon>
        <taxon>Hemiptera</taxon>
        <taxon>Sternorrhyncha</taxon>
        <taxon>Psylloidea</taxon>
        <taxon>Psyllidae</taxon>
        <taxon>Psyllinae</taxon>
        <taxon>Cacopsylla</taxon>
    </lineage>
</organism>
<name>A0A8D9EAJ6_9HEMI</name>
<sequence length="110" mass="13192">MYCIAIVRINMWYCNKYIVNLMRITKYLLTSNNTEYVNDIFNFMFSICSSFSLLTFYNKAQSNMMALKSVALKMTINDIEYAIDRYYTYLYLAPNKTHWGMLLLKILTFY</sequence>
<accession>A0A8D9EAJ6</accession>
<reference evidence="1" key="1">
    <citation type="submission" date="2021-05" db="EMBL/GenBank/DDBJ databases">
        <authorList>
            <person name="Alioto T."/>
            <person name="Alioto T."/>
            <person name="Gomez Garrido J."/>
        </authorList>
    </citation>
    <scope>NUCLEOTIDE SEQUENCE</scope>
</reference>
<protein>
    <submittedName>
        <fullName evidence="1">Uncharacterized protein</fullName>
    </submittedName>
</protein>
<dbReference type="AlphaFoldDB" id="A0A8D9EAJ6"/>
<dbReference type="EMBL" id="HBUF01494612">
    <property type="protein sequence ID" value="CAG6745424.1"/>
    <property type="molecule type" value="Transcribed_RNA"/>
</dbReference>
<evidence type="ECO:0000313" key="1">
    <source>
        <dbReference type="EMBL" id="CAG6745424.1"/>
    </source>
</evidence>